<proteinExistence type="predicted"/>
<name>A0ABU0RP98_9ACTN</name>
<evidence type="ECO:0000313" key="2">
    <source>
        <dbReference type="Proteomes" id="UP001223072"/>
    </source>
</evidence>
<reference evidence="1 2" key="1">
    <citation type="submission" date="2023-07" db="EMBL/GenBank/DDBJ databases">
        <title>Comparative genomics of wheat-associated soil bacteria to identify genetic determinants of phenazine resistance.</title>
        <authorList>
            <person name="Mouncey N."/>
        </authorList>
    </citation>
    <scope>NUCLEOTIDE SEQUENCE [LARGE SCALE GENOMIC DNA]</scope>
    <source>
        <strain evidence="1 2">W2I16</strain>
    </source>
</reference>
<protein>
    <submittedName>
        <fullName evidence="1">Uncharacterized protein</fullName>
    </submittedName>
</protein>
<gene>
    <name evidence="1" type="ORF">QFZ49_003751</name>
</gene>
<keyword evidence="2" id="KW-1185">Reference proteome</keyword>
<evidence type="ECO:0000313" key="1">
    <source>
        <dbReference type="EMBL" id="MDQ0933811.1"/>
    </source>
</evidence>
<dbReference type="Proteomes" id="UP001223072">
    <property type="component" value="Unassembled WGS sequence"/>
</dbReference>
<comment type="caution">
    <text evidence="1">The sequence shown here is derived from an EMBL/GenBank/DDBJ whole genome shotgun (WGS) entry which is preliminary data.</text>
</comment>
<dbReference type="EMBL" id="JAUSZS010000004">
    <property type="protein sequence ID" value="MDQ0933811.1"/>
    <property type="molecule type" value="Genomic_DNA"/>
</dbReference>
<organism evidence="1 2">
    <name type="scientific">Streptomyces turgidiscabies</name>
    <dbReference type="NCBI Taxonomy" id="85558"/>
    <lineage>
        <taxon>Bacteria</taxon>
        <taxon>Bacillati</taxon>
        <taxon>Actinomycetota</taxon>
        <taxon>Actinomycetes</taxon>
        <taxon>Kitasatosporales</taxon>
        <taxon>Streptomycetaceae</taxon>
        <taxon>Streptomyces</taxon>
    </lineage>
</organism>
<dbReference type="RefSeq" id="WP_307627526.1">
    <property type="nucleotide sequence ID" value="NZ_JAUSZS010000004.1"/>
</dbReference>
<accession>A0ABU0RP98</accession>
<sequence>MTTPAPVFEPALYYAVTARHDTENCVNHGKEFLVDPCYSNGGVVVIECGLCKQHMTLVSAVLLDPQPEFP</sequence>